<dbReference type="OrthoDB" id="135318at2"/>
<dbReference type="Proteomes" id="UP000317371">
    <property type="component" value="Unassembled WGS sequence"/>
</dbReference>
<dbReference type="AlphaFoldDB" id="A0A540VAV8"/>
<name>A0A540VAV8_9CHLR</name>
<organism evidence="1 2">
    <name type="scientific">Litorilinea aerophila</name>
    <dbReference type="NCBI Taxonomy" id="1204385"/>
    <lineage>
        <taxon>Bacteria</taxon>
        <taxon>Bacillati</taxon>
        <taxon>Chloroflexota</taxon>
        <taxon>Caldilineae</taxon>
        <taxon>Caldilineales</taxon>
        <taxon>Caldilineaceae</taxon>
        <taxon>Litorilinea</taxon>
    </lineage>
</organism>
<keyword evidence="2" id="KW-1185">Reference proteome</keyword>
<evidence type="ECO:0000313" key="2">
    <source>
        <dbReference type="Proteomes" id="UP000317371"/>
    </source>
</evidence>
<sequence length="217" mass="24041">MQSSVPILRLAEPILVRGYGQLLVGIQPLIYGQPTCPFDPAHLMELYWRLLPIHLLPRVRAILVQESERTGKAVGLLLQQLNRPEAVRAILRRHPDRARQLHATVDAWAEAGVQFIHRLQQDWPQLCRHFAGGDSLGLPTQVERHQPSATGLAADEVAGPAALCIHFVNPTNGVAVRLIYEPQAQDVCPCEIGAGPPVADRPALYRGPYAWRQEHGP</sequence>
<protein>
    <submittedName>
        <fullName evidence="1">Uncharacterized protein</fullName>
    </submittedName>
</protein>
<dbReference type="EMBL" id="VIGC01000031">
    <property type="protein sequence ID" value="TQE93898.1"/>
    <property type="molecule type" value="Genomic_DNA"/>
</dbReference>
<dbReference type="RefSeq" id="WP_141611820.1">
    <property type="nucleotide sequence ID" value="NZ_VIGC02000031.1"/>
</dbReference>
<accession>A0A540VAV8</accession>
<proteinExistence type="predicted"/>
<gene>
    <name evidence="1" type="ORF">FKZ61_19405</name>
</gene>
<evidence type="ECO:0000313" key="1">
    <source>
        <dbReference type="EMBL" id="TQE93898.1"/>
    </source>
</evidence>
<comment type="caution">
    <text evidence="1">The sequence shown here is derived from an EMBL/GenBank/DDBJ whole genome shotgun (WGS) entry which is preliminary data.</text>
</comment>
<reference evidence="1 2" key="1">
    <citation type="submission" date="2019-06" db="EMBL/GenBank/DDBJ databases">
        <title>Genome sequence of Litorilinea aerophila BAA-2444.</title>
        <authorList>
            <person name="Maclea K.S."/>
            <person name="Maurais E.G."/>
            <person name="Iannazzi L.C."/>
        </authorList>
    </citation>
    <scope>NUCLEOTIDE SEQUENCE [LARGE SCALE GENOMIC DNA]</scope>
    <source>
        <strain evidence="1 2">ATCC BAA-2444</strain>
    </source>
</reference>
<dbReference type="InParanoid" id="A0A540VAV8"/>